<evidence type="ECO:0000256" key="3">
    <source>
        <dbReference type="ARBA" id="ARBA00038054"/>
    </source>
</evidence>
<comment type="similarity">
    <text evidence="3">Belongs to the flavoredoxin family.</text>
</comment>
<dbReference type="Pfam" id="PF01613">
    <property type="entry name" value="Flavin_Reduct"/>
    <property type="match status" value="1"/>
</dbReference>
<evidence type="ECO:0000256" key="1">
    <source>
        <dbReference type="ARBA" id="ARBA00001917"/>
    </source>
</evidence>
<feature type="domain" description="Flavin reductase like" evidence="4">
    <location>
        <begin position="13"/>
        <end position="167"/>
    </location>
</feature>
<proteinExistence type="inferred from homology"/>
<dbReference type="GO" id="GO:0010181">
    <property type="term" value="F:FMN binding"/>
    <property type="evidence" value="ECO:0007669"/>
    <property type="project" value="InterPro"/>
</dbReference>
<dbReference type="InterPro" id="IPR012349">
    <property type="entry name" value="Split_barrel_FMN-bd"/>
</dbReference>
<dbReference type="PANTHER" id="PTHR43567:SF1">
    <property type="entry name" value="FLAVOREDOXIN"/>
    <property type="match status" value="1"/>
</dbReference>
<dbReference type="SMART" id="SM00903">
    <property type="entry name" value="Flavin_Reduct"/>
    <property type="match status" value="1"/>
</dbReference>
<dbReference type="EMBL" id="MLJW01002852">
    <property type="protein sequence ID" value="OIQ73485.1"/>
    <property type="molecule type" value="Genomic_DNA"/>
</dbReference>
<dbReference type="Gene3D" id="2.30.110.10">
    <property type="entry name" value="Electron Transport, Fmn-binding Protein, Chain A"/>
    <property type="match status" value="1"/>
</dbReference>
<dbReference type="SUPFAM" id="SSF50475">
    <property type="entry name" value="FMN-binding split barrel"/>
    <property type="match status" value="1"/>
</dbReference>
<comment type="caution">
    <text evidence="5">The sequence shown here is derived from an EMBL/GenBank/DDBJ whole genome shotgun (WGS) entry which is preliminary data.</text>
</comment>
<dbReference type="InterPro" id="IPR052174">
    <property type="entry name" value="Flavoredoxin"/>
</dbReference>
<protein>
    <submittedName>
        <fullName evidence="5">Flavoredoxin</fullName>
    </submittedName>
</protein>
<evidence type="ECO:0000256" key="2">
    <source>
        <dbReference type="ARBA" id="ARBA00022630"/>
    </source>
</evidence>
<dbReference type="InterPro" id="IPR002563">
    <property type="entry name" value="Flavin_Rdtase-like_dom"/>
</dbReference>
<evidence type="ECO:0000259" key="4">
    <source>
        <dbReference type="SMART" id="SM00903"/>
    </source>
</evidence>
<reference evidence="5" key="1">
    <citation type="submission" date="2016-10" db="EMBL/GenBank/DDBJ databases">
        <title>Sequence of Gallionella enrichment culture.</title>
        <authorList>
            <person name="Poehlein A."/>
            <person name="Muehling M."/>
            <person name="Daniel R."/>
        </authorList>
    </citation>
    <scope>NUCLEOTIDE SEQUENCE</scope>
</reference>
<accession>A0A1J5QBZ4</accession>
<sequence>MTKKSLPLPKVYGLLEPGPVVLLTTADSAGKPNVMTMSWHTMLEFEPPLVGCVVSDRNYSFGLLRSSAECVINIPTVEIAKKVVSCGNSTGARTDKFATFGLTPKPAESVVAPLIKECFANLECRVVDMSMVEKYALFVVQVVKAWIDPAIKDRRTIHHLGHGRFMVAGETIKLPSKMK</sequence>
<dbReference type="PANTHER" id="PTHR43567">
    <property type="entry name" value="FLAVOREDOXIN-RELATED-RELATED"/>
    <property type="match status" value="1"/>
</dbReference>
<comment type="cofactor">
    <cofactor evidence="1">
        <name>FMN</name>
        <dbReference type="ChEBI" id="CHEBI:58210"/>
    </cofactor>
</comment>
<organism evidence="5">
    <name type="scientific">mine drainage metagenome</name>
    <dbReference type="NCBI Taxonomy" id="410659"/>
    <lineage>
        <taxon>unclassified sequences</taxon>
        <taxon>metagenomes</taxon>
        <taxon>ecological metagenomes</taxon>
    </lineage>
</organism>
<gene>
    <name evidence="5" type="primary">flr_11</name>
    <name evidence="5" type="ORF">GALL_448800</name>
</gene>
<name>A0A1J5QBZ4_9ZZZZ</name>
<dbReference type="AlphaFoldDB" id="A0A1J5QBZ4"/>
<keyword evidence="2" id="KW-0285">Flavoprotein</keyword>
<evidence type="ECO:0000313" key="5">
    <source>
        <dbReference type="EMBL" id="OIQ73485.1"/>
    </source>
</evidence>